<feature type="coiled-coil region" evidence="1">
    <location>
        <begin position="204"/>
        <end position="303"/>
    </location>
</feature>
<dbReference type="PANTHER" id="PTHR31071:SF9">
    <property type="entry name" value="INTRACELLULAR PROTEIN TRANSPORT PROTEIN USO1-RELATED"/>
    <property type="match status" value="1"/>
</dbReference>
<dbReference type="EMBL" id="JAAIUW010000006">
    <property type="protein sequence ID" value="KAF7826123.1"/>
    <property type="molecule type" value="Genomic_DNA"/>
</dbReference>
<gene>
    <name evidence="3" type="ORF">G2W53_017287</name>
</gene>
<comment type="caution">
    <text evidence="3">The sequence shown here is derived from an EMBL/GenBank/DDBJ whole genome shotgun (WGS) entry which is preliminary data.</text>
</comment>
<feature type="compositionally biased region" description="Basic and acidic residues" evidence="2">
    <location>
        <begin position="130"/>
        <end position="139"/>
    </location>
</feature>
<reference evidence="3" key="1">
    <citation type="submission" date="2020-09" db="EMBL/GenBank/DDBJ databases">
        <title>Genome-Enabled Discovery of Anthraquinone Biosynthesis in Senna tora.</title>
        <authorList>
            <person name="Kang S.-H."/>
            <person name="Pandey R.P."/>
            <person name="Lee C.-M."/>
            <person name="Sim J.-S."/>
            <person name="Jeong J.-T."/>
            <person name="Choi B.-S."/>
            <person name="Jung M."/>
            <person name="Ginzburg D."/>
            <person name="Zhao K."/>
            <person name="Won S.Y."/>
            <person name="Oh T.-J."/>
            <person name="Yu Y."/>
            <person name="Kim N.-H."/>
            <person name="Lee O.R."/>
            <person name="Lee T.-H."/>
            <person name="Bashyal P."/>
            <person name="Kim T.-S."/>
            <person name="Lee W.-H."/>
            <person name="Kawkins C."/>
            <person name="Kim C.-K."/>
            <person name="Kim J.S."/>
            <person name="Ahn B.O."/>
            <person name="Rhee S.Y."/>
            <person name="Sohng J.K."/>
        </authorList>
    </citation>
    <scope>NUCLEOTIDE SEQUENCE</scope>
    <source>
        <tissue evidence="3">Leaf</tissue>
    </source>
</reference>
<dbReference type="PANTHER" id="PTHR31071">
    <property type="entry name" value="GB|AAF24581.1"/>
    <property type="match status" value="1"/>
</dbReference>
<feature type="region of interest" description="Disordered" evidence="2">
    <location>
        <begin position="27"/>
        <end position="54"/>
    </location>
</feature>
<proteinExistence type="predicted"/>
<name>A0A834TNZ4_9FABA</name>
<protein>
    <submittedName>
        <fullName evidence="3">Uncharacterized protein</fullName>
    </submittedName>
</protein>
<sequence length="664" mass="76577">MEKVWEREEEGRRFIGQKLKRRVLVGLRGGPSTPPPTWRLHLSSPSPSPNAKNDAVPQFLHFPASSTVSARKLCANLWEFQPYHHIHTPLPHMNIPLTGIRLRRRRRRRRKDEPSHTLSDQLASPVKHCRPSEKNDRDLQPVSPASYSGSMEVAPVNPTSSALDFKGRRMGESSYNLKTSKELLKVLNRIWSLEEQHSSSISVMRALKMELDLSRSRVKELVQEKQLDRQEMEDLMKHMTEDKLVKKSKERDEFKAAFQSVKEELEDERRLRKHSESLHRKLARELSEMKSSFTSSLRELERERKARILLENLCDEFAKGIRAYEQEVRSIRKSKSEKGQASRDLGLDRLVLHISEAWLDERTQMKVDKAGDNFEESSIVDKLGFDIETFLHAKRSIHLKNYGNSSPKELREIYPCRHSLDSFPLKEAISAPLNMAEEDSIVTNFYDKKFPAGGKVSSRLQNHYSAEVHQKDKSSRNSRRKQVQSEEFTEANRFHENVGHRNMSCDESWFVERKPSEMRGDNNTALLNDPEVSTIWEATQGPHESERPKNMRMNSIHRLDSLSSEGDKIHPESICREDSCVQSIITGNGSPVVEQWKSKLSVPDLSKHESFSRLPKGVKENTLMAKLLEARLEGQKSRSLTPELAKALLDEPGKFQMRKKLECE</sequence>
<dbReference type="InterPro" id="IPR043424">
    <property type="entry name" value="BLT-like"/>
</dbReference>
<evidence type="ECO:0000313" key="3">
    <source>
        <dbReference type="EMBL" id="KAF7826123.1"/>
    </source>
</evidence>
<accession>A0A834TNZ4</accession>
<dbReference type="Proteomes" id="UP000634136">
    <property type="component" value="Unassembled WGS sequence"/>
</dbReference>
<evidence type="ECO:0000256" key="2">
    <source>
        <dbReference type="SAM" id="MobiDB-lite"/>
    </source>
</evidence>
<feature type="compositionally biased region" description="Basic and acidic residues" evidence="2">
    <location>
        <begin position="466"/>
        <end position="475"/>
    </location>
</feature>
<dbReference type="OrthoDB" id="670909at2759"/>
<evidence type="ECO:0000256" key="1">
    <source>
        <dbReference type="SAM" id="Coils"/>
    </source>
</evidence>
<keyword evidence="4" id="KW-1185">Reference proteome</keyword>
<evidence type="ECO:0000313" key="4">
    <source>
        <dbReference type="Proteomes" id="UP000634136"/>
    </source>
</evidence>
<organism evidence="3 4">
    <name type="scientific">Senna tora</name>
    <dbReference type="NCBI Taxonomy" id="362788"/>
    <lineage>
        <taxon>Eukaryota</taxon>
        <taxon>Viridiplantae</taxon>
        <taxon>Streptophyta</taxon>
        <taxon>Embryophyta</taxon>
        <taxon>Tracheophyta</taxon>
        <taxon>Spermatophyta</taxon>
        <taxon>Magnoliopsida</taxon>
        <taxon>eudicotyledons</taxon>
        <taxon>Gunneridae</taxon>
        <taxon>Pentapetalae</taxon>
        <taxon>rosids</taxon>
        <taxon>fabids</taxon>
        <taxon>Fabales</taxon>
        <taxon>Fabaceae</taxon>
        <taxon>Caesalpinioideae</taxon>
        <taxon>Cassia clade</taxon>
        <taxon>Senna</taxon>
    </lineage>
</organism>
<dbReference type="AlphaFoldDB" id="A0A834TNZ4"/>
<feature type="region of interest" description="Disordered" evidence="2">
    <location>
        <begin position="105"/>
        <end position="165"/>
    </location>
</feature>
<feature type="region of interest" description="Disordered" evidence="2">
    <location>
        <begin position="465"/>
        <end position="495"/>
    </location>
</feature>
<keyword evidence="1" id="KW-0175">Coiled coil</keyword>